<protein>
    <submittedName>
        <fullName evidence="2">Uncharacterized protein</fullName>
    </submittedName>
</protein>
<sequence>VFPHDGKTHKTCPETDDSDTKTTQVSAAEHLRSLGDTERCEWEKREETTK</sequence>
<name>A0AAD9F1A2_DISEL</name>
<evidence type="ECO:0000313" key="2">
    <source>
        <dbReference type="EMBL" id="KAK1885082.1"/>
    </source>
</evidence>
<gene>
    <name evidence="2" type="ORF">KUDE01_031278</name>
</gene>
<feature type="non-terminal residue" evidence="2">
    <location>
        <position position="1"/>
    </location>
</feature>
<dbReference type="AlphaFoldDB" id="A0AAD9F1A2"/>
<feature type="non-terminal residue" evidence="2">
    <location>
        <position position="50"/>
    </location>
</feature>
<organism evidence="2 3">
    <name type="scientific">Dissostichus eleginoides</name>
    <name type="common">Patagonian toothfish</name>
    <name type="synonym">Dissostichus amissus</name>
    <dbReference type="NCBI Taxonomy" id="100907"/>
    <lineage>
        <taxon>Eukaryota</taxon>
        <taxon>Metazoa</taxon>
        <taxon>Chordata</taxon>
        <taxon>Craniata</taxon>
        <taxon>Vertebrata</taxon>
        <taxon>Euteleostomi</taxon>
        <taxon>Actinopterygii</taxon>
        <taxon>Neopterygii</taxon>
        <taxon>Teleostei</taxon>
        <taxon>Neoteleostei</taxon>
        <taxon>Acanthomorphata</taxon>
        <taxon>Eupercaria</taxon>
        <taxon>Perciformes</taxon>
        <taxon>Notothenioidei</taxon>
        <taxon>Nototheniidae</taxon>
        <taxon>Dissostichus</taxon>
    </lineage>
</organism>
<dbReference type="EMBL" id="JASDAP010000021">
    <property type="protein sequence ID" value="KAK1885082.1"/>
    <property type="molecule type" value="Genomic_DNA"/>
</dbReference>
<feature type="compositionally biased region" description="Basic and acidic residues" evidence="1">
    <location>
        <begin position="1"/>
        <end position="13"/>
    </location>
</feature>
<reference evidence="2" key="1">
    <citation type="submission" date="2023-04" db="EMBL/GenBank/DDBJ databases">
        <title>Chromosome-level genome of Chaenocephalus aceratus.</title>
        <authorList>
            <person name="Park H."/>
        </authorList>
    </citation>
    <scope>NUCLEOTIDE SEQUENCE</scope>
    <source>
        <strain evidence="2">DE</strain>
        <tissue evidence="2">Muscle</tissue>
    </source>
</reference>
<dbReference type="Proteomes" id="UP001228049">
    <property type="component" value="Unassembled WGS sequence"/>
</dbReference>
<feature type="compositionally biased region" description="Basic and acidic residues" evidence="1">
    <location>
        <begin position="29"/>
        <end position="50"/>
    </location>
</feature>
<comment type="caution">
    <text evidence="2">The sequence shown here is derived from an EMBL/GenBank/DDBJ whole genome shotgun (WGS) entry which is preliminary data.</text>
</comment>
<evidence type="ECO:0000313" key="3">
    <source>
        <dbReference type="Proteomes" id="UP001228049"/>
    </source>
</evidence>
<feature type="region of interest" description="Disordered" evidence="1">
    <location>
        <begin position="1"/>
        <end position="50"/>
    </location>
</feature>
<accession>A0AAD9F1A2</accession>
<evidence type="ECO:0000256" key="1">
    <source>
        <dbReference type="SAM" id="MobiDB-lite"/>
    </source>
</evidence>
<keyword evidence="3" id="KW-1185">Reference proteome</keyword>
<proteinExistence type="predicted"/>